<keyword evidence="1 4" id="KW-0732">Signal</keyword>
<evidence type="ECO:0000256" key="1">
    <source>
        <dbReference type="ARBA" id="ARBA00022729"/>
    </source>
</evidence>
<dbReference type="AlphaFoldDB" id="M5RK92"/>
<gene>
    <name evidence="5" type="ORF">RMSM_03336</name>
</gene>
<reference evidence="5 6" key="1">
    <citation type="journal article" date="2013" name="Mar. Genomics">
        <title>Expression of sulfatases in Rhodopirellula baltica and the diversity of sulfatases in the genus Rhodopirellula.</title>
        <authorList>
            <person name="Wegner C.E."/>
            <person name="Richter-Heitmann T."/>
            <person name="Klindworth A."/>
            <person name="Klockow C."/>
            <person name="Richter M."/>
            <person name="Achstetter T."/>
            <person name="Glockner F.O."/>
            <person name="Harder J."/>
        </authorList>
    </citation>
    <scope>NUCLEOTIDE SEQUENCE [LARGE SCALE GENOMIC DNA]</scope>
    <source>
        <strain evidence="5 6">SM1</strain>
    </source>
</reference>
<name>M5RK92_9BACT</name>
<dbReference type="InterPro" id="IPR051829">
    <property type="entry name" value="Multiheme_Cytochr_ET"/>
</dbReference>
<evidence type="ECO:0000313" key="5">
    <source>
        <dbReference type="EMBL" id="EMI19730.1"/>
    </source>
</evidence>
<evidence type="ECO:0000256" key="3">
    <source>
        <dbReference type="SAM" id="MobiDB-lite"/>
    </source>
</evidence>
<evidence type="ECO:0000256" key="2">
    <source>
        <dbReference type="PROSITE-ProRule" id="PRU00339"/>
    </source>
</evidence>
<dbReference type="Gene3D" id="1.10.1130.10">
    <property type="entry name" value="Flavocytochrome C3, Chain A"/>
    <property type="match status" value="1"/>
</dbReference>
<feature type="region of interest" description="Disordered" evidence="3">
    <location>
        <begin position="443"/>
        <end position="468"/>
    </location>
</feature>
<protein>
    <submittedName>
        <fullName evidence="5">TPR repeat-containing protein</fullName>
    </submittedName>
</protein>
<dbReference type="Gene3D" id="1.25.40.10">
    <property type="entry name" value="Tetratricopeptide repeat domain"/>
    <property type="match status" value="1"/>
</dbReference>
<dbReference type="Proteomes" id="UP000011991">
    <property type="component" value="Unassembled WGS sequence"/>
</dbReference>
<dbReference type="SUPFAM" id="SSF48695">
    <property type="entry name" value="Multiheme cytochromes"/>
    <property type="match status" value="1"/>
</dbReference>
<dbReference type="SMART" id="SM00028">
    <property type="entry name" value="TPR"/>
    <property type="match status" value="1"/>
</dbReference>
<dbReference type="PROSITE" id="PS50005">
    <property type="entry name" value="TPR"/>
    <property type="match status" value="1"/>
</dbReference>
<dbReference type="SUPFAM" id="SSF48452">
    <property type="entry name" value="TPR-like"/>
    <property type="match status" value="1"/>
</dbReference>
<dbReference type="InterPro" id="IPR011990">
    <property type="entry name" value="TPR-like_helical_dom_sf"/>
</dbReference>
<sequence length="652" mass="72159">MRGCVRESLRCCNSTALGLVLVAVFGCTPSTPETAATNRPGAADWQTTEHLVRVSTPDNELSSASNEPQTVASSQVRRLPEGTIGTQACAKCHRSQYESYLKSSHARSARGIADSSLQAETQWKHPRSGRLYEVAGTSSAMTHRETVPGIHTPVRWMQEAELAYEFGSGTTAHTYLYRDGAFVCESPLTWYAKTNDWDLSPGYEPTSPTMFSRVITTGCAYCHVGSIDVVNQNPNQFRVHEHAIGCERCHGAGAAHGEKHQSIDRNASLVDDIVNPARLDRRESEAICAQCHLQGALFVTAAGKDAWDFRPGDRLSDTRTDFNIAKQDDEFRIVGHTEQLHASRCYQISTTLTCIHCHDPHRHNQGEVSRDLYRQACLQCHDDASCGVELSKRVDTNANDCSVCHMPKRETNVTHAALHHHTIGIHHESYRGIQQTPPETARLVRSGGNEEGKSPIHPISPDRTLSPEEQDRRWALAIHHLVFNDRHDEAILRELPRAKRLLLNSHRAGAVDSDVQATLAKDYLDAGVLAPAKQLASMVVKRETSVSDAKINAIDVLAQIAFRQQDNATAMQWYQQLTKYRRVAGDHYLLGICQINAEQIDEAIASLRQALRIAPNLVVAHEQMAVLLDHQGESDQAAAHRIAVRDLRAAAP</sequence>
<feature type="chain" id="PRO_5004070608" evidence="4">
    <location>
        <begin position="36"/>
        <end position="652"/>
    </location>
</feature>
<comment type="caution">
    <text evidence="5">The sequence shown here is derived from an EMBL/GenBank/DDBJ whole genome shotgun (WGS) entry which is preliminary data.</text>
</comment>
<evidence type="ECO:0000256" key="4">
    <source>
        <dbReference type="SAM" id="SignalP"/>
    </source>
</evidence>
<keyword evidence="2" id="KW-0802">TPR repeat</keyword>
<feature type="signal peptide" evidence="4">
    <location>
        <begin position="1"/>
        <end position="35"/>
    </location>
</feature>
<dbReference type="InterPro" id="IPR036280">
    <property type="entry name" value="Multihaem_cyt_sf"/>
</dbReference>
<keyword evidence="6" id="KW-1185">Reference proteome</keyword>
<dbReference type="EMBL" id="ANOG01000489">
    <property type="protein sequence ID" value="EMI19730.1"/>
    <property type="molecule type" value="Genomic_DNA"/>
</dbReference>
<dbReference type="PANTHER" id="PTHR35038">
    <property type="entry name" value="DISSIMILATORY SULFITE REDUCTASE SIRA"/>
    <property type="match status" value="1"/>
</dbReference>
<dbReference type="PROSITE" id="PS51257">
    <property type="entry name" value="PROKAR_LIPOPROTEIN"/>
    <property type="match status" value="1"/>
</dbReference>
<feature type="region of interest" description="Disordered" evidence="3">
    <location>
        <begin position="56"/>
        <end position="76"/>
    </location>
</feature>
<feature type="repeat" description="TPR" evidence="2">
    <location>
        <begin position="584"/>
        <end position="617"/>
    </location>
</feature>
<dbReference type="InterPro" id="IPR019734">
    <property type="entry name" value="TPR_rpt"/>
</dbReference>
<accession>M5RK92</accession>
<organism evidence="5 6">
    <name type="scientific">Rhodopirellula maiorica SM1</name>
    <dbReference type="NCBI Taxonomy" id="1265738"/>
    <lineage>
        <taxon>Bacteria</taxon>
        <taxon>Pseudomonadati</taxon>
        <taxon>Planctomycetota</taxon>
        <taxon>Planctomycetia</taxon>
        <taxon>Pirellulales</taxon>
        <taxon>Pirellulaceae</taxon>
        <taxon>Novipirellula</taxon>
    </lineage>
</organism>
<proteinExistence type="predicted"/>
<evidence type="ECO:0000313" key="6">
    <source>
        <dbReference type="Proteomes" id="UP000011991"/>
    </source>
</evidence>
<dbReference type="PATRIC" id="fig|1265738.3.peg.3329"/>
<dbReference type="PANTHER" id="PTHR35038:SF8">
    <property type="entry name" value="C-TYPE POLYHEME CYTOCHROME OMCC"/>
    <property type="match status" value="1"/>
</dbReference>